<dbReference type="EMBL" id="DS268422">
    <property type="protein sequence ID" value="EFO89762.1"/>
    <property type="molecule type" value="Genomic_DNA"/>
</dbReference>
<keyword evidence="3" id="KW-1185">Reference proteome</keyword>
<feature type="region of interest" description="Disordered" evidence="1">
    <location>
        <begin position="183"/>
        <end position="219"/>
    </location>
</feature>
<evidence type="ECO:0000313" key="2">
    <source>
        <dbReference type="EMBL" id="EFO89762.1"/>
    </source>
</evidence>
<evidence type="ECO:0000313" key="3">
    <source>
        <dbReference type="Proteomes" id="UP000008281"/>
    </source>
</evidence>
<dbReference type="CTD" id="9803515"/>
<feature type="compositionally biased region" description="Basic and acidic residues" evidence="1">
    <location>
        <begin position="194"/>
        <end position="217"/>
    </location>
</feature>
<gene>
    <name evidence="2" type="ORF">CRE_07244</name>
</gene>
<name>E3M245_CAERE</name>
<dbReference type="RefSeq" id="XP_003109620.2">
    <property type="nucleotide sequence ID" value="XM_003109572.2"/>
</dbReference>
<sequence>MQPSAIPDTLHTPPLSAPSVPALIRPVPLNAKDERFRAQKALFMAASNYAKMTEETGNVLHARESPNALNMLQKQFGGEGQTPLNPFRAIGLEPPRAEPKPVAPKKMPPNGGSVPPILQHPPLSGFPLHFMTPLLMSLPFSGLSTAQFAAQCNQDLTYQLFCFLYNSRIAASIRGLPQLSAVPAPAGQAEQPEEERNRKRKNTEDGPKNEKKSKTSDSEEIYLHCPPEWLMPILPFKCLD</sequence>
<dbReference type="KEGG" id="crq:GCK72_023636"/>
<dbReference type="HOGENOM" id="CLU_1157335_0_0_1"/>
<dbReference type="Proteomes" id="UP000008281">
    <property type="component" value="Unassembled WGS sequence"/>
</dbReference>
<accession>E3M245</accession>
<dbReference type="GeneID" id="9803515"/>
<organism evidence="3">
    <name type="scientific">Caenorhabditis remanei</name>
    <name type="common">Caenorhabditis vulgaris</name>
    <dbReference type="NCBI Taxonomy" id="31234"/>
    <lineage>
        <taxon>Eukaryota</taxon>
        <taxon>Metazoa</taxon>
        <taxon>Ecdysozoa</taxon>
        <taxon>Nematoda</taxon>
        <taxon>Chromadorea</taxon>
        <taxon>Rhabditida</taxon>
        <taxon>Rhabditina</taxon>
        <taxon>Rhabditomorpha</taxon>
        <taxon>Rhabditoidea</taxon>
        <taxon>Rhabditidae</taxon>
        <taxon>Peloderinae</taxon>
        <taxon>Caenorhabditis</taxon>
    </lineage>
</organism>
<reference evidence="2" key="1">
    <citation type="submission" date="2007-07" db="EMBL/GenBank/DDBJ databases">
        <title>PCAP assembly of the Caenorhabditis remanei genome.</title>
        <authorList>
            <consortium name="The Caenorhabditis remanei Sequencing Consortium"/>
            <person name="Wilson R.K."/>
        </authorList>
    </citation>
    <scope>NUCLEOTIDE SEQUENCE [LARGE SCALE GENOMIC DNA]</scope>
    <source>
        <strain evidence="2">PB4641</strain>
    </source>
</reference>
<evidence type="ECO:0000256" key="1">
    <source>
        <dbReference type="SAM" id="MobiDB-lite"/>
    </source>
</evidence>
<proteinExistence type="predicted"/>
<protein>
    <submittedName>
        <fullName evidence="2">Uncharacterized protein</fullName>
    </submittedName>
</protein>
<dbReference type="AlphaFoldDB" id="E3M245"/>